<keyword evidence="2 9" id="KW-0436">Ligase</keyword>
<evidence type="ECO:0000256" key="6">
    <source>
        <dbReference type="RuleBase" id="RU000384"/>
    </source>
</evidence>
<feature type="domain" description="GS beta-grasp" evidence="7">
    <location>
        <begin position="24"/>
        <end position="116"/>
    </location>
</feature>
<comment type="similarity">
    <text evidence="1 5 6">Belongs to the glutamine synthetase family.</text>
</comment>
<dbReference type="Pfam" id="PF00120">
    <property type="entry name" value="Gln-synt_C"/>
    <property type="match status" value="1"/>
</dbReference>
<dbReference type="GO" id="GO:0005524">
    <property type="term" value="F:ATP binding"/>
    <property type="evidence" value="ECO:0007669"/>
    <property type="project" value="UniProtKB-KW"/>
</dbReference>
<keyword evidence="10" id="KW-1185">Reference proteome</keyword>
<sequence length="446" mass="47041">MNSAPSRAERAAQARLAAARLTGEGVDGVATSWVDNAGISRVKTFPVRQLEHAAEWGVGAAPCFDVFLLDDSMTSSAFSQGPDGDLRLIPDLDRLVPLAAQPGWAWAPADRYAQDGTPHPGCQRRFARRMVAAAGRRGLTVQAGIEVEWVLTDATGAPATTAPAYGLHRFADLSDYLRDVLRALTEQQLTVLQLHPEYAPGQFEVSVAPEGPVGAADTTVLVRHTIRAVSARHGLRATFAPALTPDGVGNGGHLHFSLWRDGQNLGHGGPGPHGLHPEAEHFLAGVLEHLPALLALGAPSVASYLRLQPGRWSGPFRCWGLENREAALRLIKGSTAGQANAEVKCFDATANPYLMIGGVLAAGLDGLDTGKPLPGEVNGDPAALGTVERLPAALAETLAAFEPSVLLREALGAQLHAAVLAVRQGEVELLADRTPEQIIAATVDRY</sequence>
<evidence type="ECO:0000256" key="3">
    <source>
        <dbReference type="ARBA" id="ARBA00022741"/>
    </source>
</evidence>
<dbReference type="InterPro" id="IPR036651">
    <property type="entry name" value="Gln_synt_N_sf"/>
</dbReference>
<gene>
    <name evidence="9" type="ORF">F4556_001790</name>
</gene>
<evidence type="ECO:0000256" key="5">
    <source>
        <dbReference type="PROSITE-ProRule" id="PRU01330"/>
    </source>
</evidence>
<evidence type="ECO:0000256" key="1">
    <source>
        <dbReference type="ARBA" id="ARBA00009897"/>
    </source>
</evidence>
<dbReference type="PANTHER" id="PTHR43785">
    <property type="entry name" value="GAMMA-GLUTAMYLPUTRESCINE SYNTHETASE"/>
    <property type="match status" value="1"/>
</dbReference>
<name>A0A7W7S9A5_9ACTN</name>
<dbReference type="InterPro" id="IPR014746">
    <property type="entry name" value="Gln_synth/guanido_kin_cat_dom"/>
</dbReference>
<comment type="caution">
    <text evidence="9">The sequence shown here is derived from an EMBL/GenBank/DDBJ whole genome shotgun (WGS) entry which is preliminary data.</text>
</comment>
<dbReference type="RefSeq" id="WP_184913169.1">
    <property type="nucleotide sequence ID" value="NZ_JACHJR010000001.1"/>
</dbReference>
<dbReference type="PANTHER" id="PTHR43785:SF12">
    <property type="entry name" value="TYPE-1 GLUTAMINE SYNTHETASE 2"/>
    <property type="match status" value="1"/>
</dbReference>
<dbReference type="PROSITE" id="PS51987">
    <property type="entry name" value="GS_CATALYTIC"/>
    <property type="match status" value="1"/>
</dbReference>
<evidence type="ECO:0000259" key="7">
    <source>
        <dbReference type="PROSITE" id="PS51986"/>
    </source>
</evidence>
<organism evidence="9 10">
    <name type="scientific">Kitasatospora gansuensis</name>
    <dbReference type="NCBI Taxonomy" id="258050"/>
    <lineage>
        <taxon>Bacteria</taxon>
        <taxon>Bacillati</taxon>
        <taxon>Actinomycetota</taxon>
        <taxon>Actinomycetes</taxon>
        <taxon>Kitasatosporales</taxon>
        <taxon>Streptomycetaceae</taxon>
        <taxon>Kitasatospora</taxon>
    </lineage>
</organism>
<feature type="domain" description="GS catalytic" evidence="8">
    <location>
        <begin position="123"/>
        <end position="446"/>
    </location>
</feature>
<proteinExistence type="inferred from homology"/>
<dbReference type="SMART" id="SM01230">
    <property type="entry name" value="Gln-synt_C"/>
    <property type="match status" value="1"/>
</dbReference>
<dbReference type="EMBL" id="JACHJR010000001">
    <property type="protein sequence ID" value="MBB4946255.1"/>
    <property type="molecule type" value="Genomic_DNA"/>
</dbReference>
<dbReference type="Gene3D" id="3.10.20.70">
    <property type="entry name" value="Glutamine synthetase, N-terminal domain"/>
    <property type="match status" value="1"/>
</dbReference>
<dbReference type="SUPFAM" id="SSF55931">
    <property type="entry name" value="Glutamine synthetase/guanido kinase"/>
    <property type="match status" value="1"/>
</dbReference>
<dbReference type="GO" id="GO:0006542">
    <property type="term" value="P:glutamine biosynthetic process"/>
    <property type="evidence" value="ECO:0007669"/>
    <property type="project" value="InterPro"/>
</dbReference>
<accession>A0A7W7S9A5</accession>
<evidence type="ECO:0000313" key="10">
    <source>
        <dbReference type="Proteomes" id="UP000573327"/>
    </source>
</evidence>
<protein>
    <submittedName>
        <fullName evidence="9">Glutamine synthetase</fullName>
        <ecNumber evidence="9">6.3.1.2</ecNumber>
    </submittedName>
</protein>
<dbReference type="GO" id="GO:0004356">
    <property type="term" value="F:glutamine synthetase activity"/>
    <property type="evidence" value="ECO:0007669"/>
    <property type="project" value="UniProtKB-EC"/>
</dbReference>
<evidence type="ECO:0000256" key="4">
    <source>
        <dbReference type="ARBA" id="ARBA00022840"/>
    </source>
</evidence>
<dbReference type="AlphaFoldDB" id="A0A7W7S9A5"/>
<dbReference type="InterPro" id="IPR008147">
    <property type="entry name" value="Gln_synt_N"/>
</dbReference>
<dbReference type="Gene3D" id="3.30.590.10">
    <property type="entry name" value="Glutamine synthetase/guanido kinase, catalytic domain"/>
    <property type="match status" value="1"/>
</dbReference>
<dbReference type="SUPFAM" id="SSF54368">
    <property type="entry name" value="Glutamine synthetase, N-terminal domain"/>
    <property type="match status" value="1"/>
</dbReference>
<reference evidence="9 10" key="1">
    <citation type="submission" date="2020-08" db="EMBL/GenBank/DDBJ databases">
        <title>Sequencing the genomes of 1000 actinobacteria strains.</title>
        <authorList>
            <person name="Klenk H.-P."/>
        </authorList>
    </citation>
    <scope>NUCLEOTIDE SEQUENCE [LARGE SCALE GENOMIC DNA]</scope>
    <source>
        <strain evidence="9 10">DSM 44786</strain>
    </source>
</reference>
<dbReference type="PROSITE" id="PS51986">
    <property type="entry name" value="GS_BETA_GRASP"/>
    <property type="match status" value="1"/>
</dbReference>
<evidence type="ECO:0000256" key="2">
    <source>
        <dbReference type="ARBA" id="ARBA00022598"/>
    </source>
</evidence>
<dbReference type="InterPro" id="IPR008146">
    <property type="entry name" value="Gln_synth_cat_dom"/>
</dbReference>
<dbReference type="Proteomes" id="UP000573327">
    <property type="component" value="Unassembled WGS sequence"/>
</dbReference>
<dbReference type="EC" id="6.3.1.2" evidence="9"/>
<keyword evidence="3" id="KW-0547">Nucleotide-binding</keyword>
<evidence type="ECO:0000313" key="9">
    <source>
        <dbReference type="EMBL" id="MBB4946255.1"/>
    </source>
</evidence>
<keyword evidence="4" id="KW-0067">ATP-binding</keyword>
<evidence type="ECO:0000259" key="8">
    <source>
        <dbReference type="PROSITE" id="PS51987"/>
    </source>
</evidence>